<dbReference type="PROSITE" id="PS00218">
    <property type="entry name" value="AMINO_ACID_PERMEASE_1"/>
    <property type="match status" value="1"/>
</dbReference>
<keyword evidence="6 8" id="KW-1133">Transmembrane helix</keyword>
<name>A0A0D1A9A9_9LACO</name>
<keyword evidence="4 8" id="KW-0812">Transmembrane</keyword>
<evidence type="ECO:0000313" key="10">
    <source>
        <dbReference type="EMBL" id="KIS04302.1"/>
    </source>
</evidence>
<keyword evidence="11" id="KW-1185">Reference proteome</keyword>
<keyword evidence="5" id="KW-0029">Amino-acid transport</keyword>
<feature type="transmembrane region" description="Helical" evidence="8">
    <location>
        <begin position="98"/>
        <end position="123"/>
    </location>
</feature>
<dbReference type="Gene3D" id="1.20.1740.10">
    <property type="entry name" value="Amino acid/polyamine transporter I"/>
    <property type="match status" value="1"/>
</dbReference>
<feature type="transmembrane region" description="Helical" evidence="8">
    <location>
        <begin position="401"/>
        <end position="422"/>
    </location>
</feature>
<dbReference type="AlphaFoldDB" id="A0A0D1A9A9"/>
<evidence type="ECO:0000313" key="11">
    <source>
        <dbReference type="Proteomes" id="UP000032279"/>
    </source>
</evidence>
<keyword evidence="3" id="KW-1003">Cell membrane</keyword>
<dbReference type="RefSeq" id="WP_044009794.1">
    <property type="nucleotide sequence ID" value="NZ_AWTT01000001.1"/>
</dbReference>
<proteinExistence type="predicted"/>
<feature type="transmembrane region" description="Helical" evidence="8">
    <location>
        <begin position="365"/>
        <end position="389"/>
    </location>
</feature>
<sequence>MDPADQPKERQLERGLKNRHVQLIAIGGTIGTGLFLGAGQSIHMAGPAIIFSYIVTGLMCFLLMRALGELLLSDLSLHSFVDFVKVYLGRPMGFVTGWTYWICWITIAMAEITAIGVYIRFWWPQIPQWLPGFVALILLLAVNLIAVSVFGEFEFWFALIKVVAIIGLIIIGVVMLLFSYHTPTGTASLGNLVNFGGLFPKGFGGIVDSLQMVVFSFIGIEMVGLTFSETSNPTKVLPKAINEIPIRIIIFYVGALFIIMSIYPWNKLPANESPFVQVFNNVGVPFAASIVNFVVITAAASACNSSLYTTGRMLYGLTWNSKSGLGRQLNKLSSHKVPAASLTFSTIIIAVSVALNYFIPDQVFVLVSSTATTAFLFIWGTIIVAHIKYRRSGKNPVSFKLPLFPISDYLVLIFLVLVLAAMCLEKTTLITIVLALVWFAVMFLVGYFADKREVATKKE</sequence>
<dbReference type="InterPro" id="IPR004840">
    <property type="entry name" value="Amino_acid_permease_CS"/>
</dbReference>
<dbReference type="GO" id="GO:0005886">
    <property type="term" value="C:plasma membrane"/>
    <property type="evidence" value="ECO:0007669"/>
    <property type="project" value="UniProtKB-SubCell"/>
</dbReference>
<dbReference type="PIRSF" id="PIRSF006060">
    <property type="entry name" value="AA_transporter"/>
    <property type="match status" value="1"/>
</dbReference>
<dbReference type="PANTHER" id="PTHR43495:SF2">
    <property type="entry name" value="D-SERINE_D-ALANINE_GLYCINE TRANSPORTER"/>
    <property type="match status" value="1"/>
</dbReference>
<comment type="caution">
    <text evidence="10">The sequence shown here is derived from an EMBL/GenBank/DDBJ whole genome shotgun (WGS) entry which is preliminary data.</text>
</comment>
<feature type="domain" description="Amino acid permease/ SLC12A" evidence="9">
    <location>
        <begin position="20"/>
        <end position="457"/>
    </location>
</feature>
<evidence type="ECO:0000256" key="1">
    <source>
        <dbReference type="ARBA" id="ARBA00004651"/>
    </source>
</evidence>
<evidence type="ECO:0000256" key="7">
    <source>
        <dbReference type="ARBA" id="ARBA00023136"/>
    </source>
</evidence>
<feature type="transmembrane region" description="Helical" evidence="8">
    <location>
        <begin position="21"/>
        <end position="42"/>
    </location>
</feature>
<evidence type="ECO:0000256" key="2">
    <source>
        <dbReference type="ARBA" id="ARBA00022448"/>
    </source>
</evidence>
<dbReference type="Pfam" id="PF00324">
    <property type="entry name" value="AA_permease"/>
    <property type="match status" value="1"/>
</dbReference>
<comment type="subcellular location">
    <subcellularLocation>
        <location evidence="1">Cell membrane</location>
        <topology evidence="1">Multi-pass membrane protein</topology>
    </subcellularLocation>
</comment>
<dbReference type="EMBL" id="AWTT01000001">
    <property type="protein sequence ID" value="KIS04302.1"/>
    <property type="molecule type" value="Genomic_DNA"/>
</dbReference>
<keyword evidence="7 8" id="KW-0472">Membrane</keyword>
<evidence type="ECO:0000256" key="3">
    <source>
        <dbReference type="ARBA" id="ARBA00022475"/>
    </source>
</evidence>
<feature type="transmembrane region" description="Helical" evidence="8">
    <location>
        <begin position="337"/>
        <end position="359"/>
    </location>
</feature>
<feature type="transmembrane region" description="Helical" evidence="8">
    <location>
        <begin position="428"/>
        <end position="449"/>
    </location>
</feature>
<dbReference type="Proteomes" id="UP000032279">
    <property type="component" value="Unassembled WGS sequence"/>
</dbReference>
<feature type="transmembrane region" description="Helical" evidence="8">
    <location>
        <begin position="162"/>
        <end position="182"/>
    </location>
</feature>
<dbReference type="PATRIC" id="fig|1335616.4.peg.39"/>
<feature type="transmembrane region" description="Helical" evidence="8">
    <location>
        <begin position="202"/>
        <end position="223"/>
    </location>
</feature>
<evidence type="ECO:0000256" key="6">
    <source>
        <dbReference type="ARBA" id="ARBA00022989"/>
    </source>
</evidence>
<dbReference type="OrthoDB" id="9780162at2"/>
<accession>A0A0D1A9A9</accession>
<dbReference type="GO" id="GO:0055085">
    <property type="term" value="P:transmembrane transport"/>
    <property type="evidence" value="ECO:0007669"/>
    <property type="project" value="InterPro"/>
</dbReference>
<keyword evidence="2" id="KW-0813">Transport</keyword>
<evidence type="ECO:0000256" key="5">
    <source>
        <dbReference type="ARBA" id="ARBA00022970"/>
    </source>
</evidence>
<feature type="transmembrane region" description="Helical" evidence="8">
    <location>
        <begin position="283"/>
        <end position="303"/>
    </location>
</feature>
<feature type="transmembrane region" description="Helical" evidence="8">
    <location>
        <begin position="244"/>
        <end position="263"/>
    </location>
</feature>
<dbReference type="GO" id="GO:0006865">
    <property type="term" value="P:amino acid transport"/>
    <property type="evidence" value="ECO:0007669"/>
    <property type="project" value="UniProtKB-KW"/>
</dbReference>
<protein>
    <submittedName>
        <fullName evidence="10">D-serine/D-alanine/glycine transporter</fullName>
    </submittedName>
</protein>
<evidence type="ECO:0000256" key="8">
    <source>
        <dbReference type="SAM" id="Phobius"/>
    </source>
</evidence>
<gene>
    <name evidence="10" type="ORF">WDC_0039</name>
</gene>
<reference evidence="10 11" key="1">
    <citation type="submission" date="2013-08" db="EMBL/GenBank/DDBJ databases">
        <title>Lactobacillus wasatchii sp. WDC04, a late gas producing bacteria isolated from aged chedder cheese.</title>
        <authorList>
            <person name="Oberg C.J."/>
            <person name="Culumber M."/>
            <person name="McMahon D.J."/>
            <person name="Broadbent J.R."/>
            <person name="Oberg T.S."/>
            <person name="Ortaki F."/>
        </authorList>
    </citation>
    <scope>NUCLEOTIDE SEQUENCE [LARGE SCALE GENOMIC DNA]</scope>
    <source>
        <strain evidence="10 11">WDC04</strain>
    </source>
</reference>
<evidence type="ECO:0000256" key="4">
    <source>
        <dbReference type="ARBA" id="ARBA00022692"/>
    </source>
</evidence>
<feature type="transmembrane region" description="Helical" evidence="8">
    <location>
        <begin position="48"/>
        <end position="67"/>
    </location>
</feature>
<evidence type="ECO:0000259" key="9">
    <source>
        <dbReference type="Pfam" id="PF00324"/>
    </source>
</evidence>
<organism evidence="10 11">
    <name type="scientific">Paucilactobacillus wasatchensis</name>
    <dbReference type="NCBI Taxonomy" id="1335616"/>
    <lineage>
        <taxon>Bacteria</taxon>
        <taxon>Bacillati</taxon>
        <taxon>Bacillota</taxon>
        <taxon>Bacilli</taxon>
        <taxon>Lactobacillales</taxon>
        <taxon>Lactobacillaceae</taxon>
        <taxon>Paucilactobacillus</taxon>
    </lineage>
</organism>
<dbReference type="PANTHER" id="PTHR43495">
    <property type="entry name" value="GABA PERMEASE"/>
    <property type="match status" value="1"/>
</dbReference>
<dbReference type="FunFam" id="1.20.1740.10:FF:000001">
    <property type="entry name" value="Amino acid permease"/>
    <property type="match status" value="1"/>
</dbReference>
<dbReference type="InterPro" id="IPR004841">
    <property type="entry name" value="AA-permease/SLC12A_dom"/>
</dbReference>
<feature type="transmembrane region" description="Helical" evidence="8">
    <location>
        <begin position="129"/>
        <end position="150"/>
    </location>
</feature>